<dbReference type="InterPro" id="IPR003646">
    <property type="entry name" value="SH3-like_bac-type"/>
</dbReference>
<evidence type="ECO:0000256" key="1">
    <source>
        <dbReference type="ARBA" id="ARBA00004167"/>
    </source>
</evidence>
<accession>A0ABU9TRE1</accession>
<reference evidence="10 11" key="1">
    <citation type="submission" date="2024-03" db="EMBL/GenBank/DDBJ databases">
        <title>Community enrichment and isolation of bacterial strains for fucoidan degradation.</title>
        <authorList>
            <person name="Sichert A."/>
        </authorList>
    </citation>
    <scope>NUCLEOTIDE SEQUENCE [LARGE SCALE GENOMIC DNA]</scope>
    <source>
        <strain evidence="10 11">AS76</strain>
    </source>
</reference>
<feature type="coiled-coil region" evidence="6">
    <location>
        <begin position="97"/>
        <end position="145"/>
    </location>
</feature>
<sequence length="189" mass="21272">MKKLLITLIFFVSFSAHAEKGHIADDAMIYVHNGPSNQYRIITRIPSGSAVEILKRDPKTKYVQIRMSKGRIGWVEPTAVDPGDSMSVRLPKLQSSLEKSQITVAEQAAKIETLQSESGGMREKNQLLTSEVAKLNATIKELNFKIETSDESNLMRWFTHGGLVALGGVILGLILPYFPKRRKRKDEWF</sequence>
<dbReference type="Proteomes" id="UP001449225">
    <property type="component" value="Unassembled WGS sequence"/>
</dbReference>
<gene>
    <name evidence="10" type="ORF">WNY58_06055</name>
</gene>
<keyword evidence="11" id="KW-1185">Reference proteome</keyword>
<evidence type="ECO:0000256" key="8">
    <source>
        <dbReference type="SAM" id="SignalP"/>
    </source>
</evidence>
<evidence type="ECO:0000256" key="4">
    <source>
        <dbReference type="ARBA" id="ARBA00022989"/>
    </source>
</evidence>
<keyword evidence="4 7" id="KW-1133">Transmembrane helix</keyword>
<evidence type="ECO:0000259" key="9">
    <source>
        <dbReference type="PROSITE" id="PS51781"/>
    </source>
</evidence>
<evidence type="ECO:0000256" key="3">
    <source>
        <dbReference type="ARBA" id="ARBA00022729"/>
    </source>
</evidence>
<evidence type="ECO:0000256" key="2">
    <source>
        <dbReference type="ARBA" id="ARBA00022692"/>
    </source>
</evidence>
<feature type="transmembrane region" description="Helical" evidence="7">
    <location>
        <begin position="157"/>
        <end position="178"/>
    </location>
</feature>
<keyword evidence="6" id="KW-0175">Coiled coil</keyword>
<feature type="signal peptide" evidence="8">
    <location>
        <begin position="1"/>
        <end position="18"/>
    </location>
</feature>
<comment type="subcellular location">
    <subcellularLocation>
        <location evidence="1">Membrane</location>
        <topology evidence="1">Single-pass membrane protein</topology>
    </subcellularLocation>
</comment>
<dbReference type="NCBIfam" id="TIGR04211">
    <property type="entry name" value="SH3_and_anchor"/>
    <property type="match status" value="1"/>
</dbReference>
<evidence type="ECO:0000313" key="11">
    <source>
        <dbReference type="Proteomes" id="UP001449225"/>
    </source>
</evidence>
<feature type="chain" id="PRO_5046789210" evidence="8">
    <location>
        <begin position="19"/>
        <end position="189"/>
    </location>
</feature>
<proteinExistence type="predicted"/>
<protein>
    <submittedName>
        <fullName evidence="10">TIGR04211 family SH3 domain-containing protein</fullName>
    </submittedName>
</protein>
<dbReference type="RefSeq" id="WP_067985642.1">
    <property type="nucleotide sequence ID" value="NZ_CAXBCE010000022.1"/>
</dbReference>
<comment type="caution">
    <text evidence="10">The sequence shown here is derived from an EMBL/GenBank/DDBJ whole genome shotgun (WGS) entry which is preliminary data.</text>
</comment>
<keyword evidence="5 7" id="KW-0472">Membrane</keyword>
<keyword evidence="3 8" id="KW-0732">Signal</keyword>
<dbReference type="PROSITE" id="PS51781">
    <property type="entry name" value="SH3B"/>
    <property type="match status" value="1"/>
</dbReference>
<keyword evidence="2 7" id="KW-0812">Transmembrane</keyword>
<organism evidence="10 11">
    <name type="scientific">Neptuniibacter pectenicola</name>
    <dbReference type="NCBI Taxonomy" id="1806669"/>
    <lineage>
        <taxon>Bacteria</taxon>
        <taxon>Pseudomonadati</taxon>
        <taxon>Pseudomonadota</taxon>
        <taxon>Gammaproteobacteria</taxon>
        <taxon>Oceanospirillales</taxon>
        <taxon>Oceanospirillaceae</taxon>
        <taxon>Neptuniibacter</taxon>
    </lineage>
</organism>
<evidence type="ECO:0000256" key="5">
    <source>
        <dbReference type="ARBA" id="ARBA00023136"/>
    </source>
</evidence>
<name>A0ABU9TRE1_9GAMM</name>
<dbReference type="Pfam" id="PF08239">
    <property type="entry name" value="SH3_3"/>
    <property type="match status" value="1"/>
</dbReference>
<dbReference type="SMART" id="SM00287">
    <property type="entry name" value="SH3b"/>
    <property type="match status" value="1"/>
</dbReference>
<dbReference type="InterPro" id="IPR016476">
    <property type="entry name" value="SH3_dom_pro"/>
</dbReference>
<dbReference type="Gene3D" id="2.30.30.40">
    <property type="entry name" value="SH3 Domains"/>
    <property type="match status" value="1"/>
</dbReference>
<feature type="domain" description="SH3b" evidence="9">
    <location>
        <begin position="18"/>
        <end position="84"/>
    </location>
</feature>
<dbReference type="EMBL" id="JBBMRA010000004">
    <property type="protein sequence ID" value="MEM5535951.1"/>
    <property type="molecule type" value="Genomic_DNA"/>
</dbReference>
<evidence type="ECO:0000256" key="7">
    <source>
        <dbReference type="SAM" id="Phobius"/>
    </source>
</evidence>
<evidence type="ECO:0000256" key="6">
    <source>
        <dbReference type="SAM" id="Coils"/>
    </source>
</evidence>
<evidence type="ECO:0000313" key="10">
    <source>
        <dbReference type="EMBL" id="MEM5535951.1"/>
    </source>
</evidence>